<feature type="domain" description="KaiC" evidence="7">
    <location>
        <begin position="10"/>
        <end position="253"/>
    </location>
</feature>
<evidence type="ECO:0000256" key="3">
    <source>
        <dbReference type="ARBA" id="ARBA00022679"/>
    </source>
</evidence>
<dbReference type="EMBL" id="BAAARW010000016">
    <property type="protein sequence ID" value="GAA2428366.1"/>
    <property type="molecule type" value="Genomic_DNA"/>
</dbReference>
<dbReference type="RefSeq" id="WP_344591589.1">
    <property type="nucleotide sequence ID" value="NZ_BAAARW010000016.1"/>
</dbReference>
<keyword evidence="9" id="KW-1185">Reference proteome</keyword>
<dbReference type="SMART" id="SM00382">
    <property type="entry name" value="AAA"/>
    <property type="match status" value="2"/>
</dbReference>
<dbReference type="PANTHER" id="PTHR42926:SF1">
    <property type="entry name" value="CIRCADIAN CLOCK OSCILLATOR PROTEIN KAIC 1"/>
    <property type="match status" value="1"/>
</dbReference>
<keyword evidence="3" id="KW-0808">Transferase</keyword>
<organism evidence="8 9">
    <name type="scientific">Actinomadura vinacea</name>
    <dbReference type="NCBI Taxonomy" id="115336"/>
    <lineage>
        <taxon>Bacteria</taxon>
        <taxon>Bacillati</taxon>
        <taxon>Actinomycetota</taxon>
        <taxon>Actinomycetes</taxon>
        <taxon>Streptosporangiales</taxon>
        <taxon>Thermomonosporaceae</taxon>
        <taxon>Actinomadura</taxon>
    </lineage>
</organism>
<gene>
    <name evidence="8" type="primary">kaiC</name>
    <name evidence="8" type="ORF">GCM10010191_46800</name>
</gene>
<evidence type="ECO:0000313" key="8">
    <source>
        <dbReference type="EMBL" id="GAA2428366.1"/>
    </source>
</evidence>
<dbReference type="InterPro" id="IPR014774">
    <property type="entry name" value="KaiC-like_dom"/>
</dbReference>
<evidence type="ECO:0000256" key="6">
    <source>
        <dbReference type="ARBA" id="ARBA00022801"/>
    </source>
</evidence>
<dbReference type="InterPro" id="IPR051347">
    <property type="entry name" value="Circadian_clock_KaiC-rel"/>
</dbReference>
<dbReference type="Gene3D" id="3.40.50.300">
    <property type="entry name" value="P-loop containing nucleotide triphosphate hydrolases"/>
    <property type="match status" value="2"/>
</dbReference>
<dbReference type="EC" id="2.7.11.1" evidence="1"/>
<keyword evidence="4" id="KW-0677">Repeat</keyword>
<reference evidence="8 9" key="1">
    <citation type="journal article" date="2019" name="Int. J. Syst. Evol. Microbiol.">
        <title>The Global Catalogue of Microorganisms (GCM) 10K type strain sequencing project: providing services to taxonomists for standard genome sequencing and annotation.</title>
        <authorList>
            <consortium name="The Broad Institute Genomics Platform"/>
            <consortium name="The Broad Institute Genome Sequencing Center for Infectious Disease"/>
            <person name="Wu L."/>
            <person name="Ma J."/>
        </authorList>
    </citation>
    <scope>NUCLEOTIDE SEQUENCE [LARGE SCALE GENOMIC DNA]</scope>
    <source>
        <strain evidence="8 9">JCM 3325</strain>
    </source>
</reference>
<dbReference type="InterPro" id="IPR030665">
    <property type="entry name" value="KaiC"/>
</dbReference>
<sequence>MTGTDSDPIERLATGMSSFDQVAMGGLPTGRSSLVTGTTGSGKTLFAVEYLARGIQRYDQHGVFVTFEETAADIRRNSRSLGFDIANWEADGKWIFVDASADTTQEGPTIGTYDFGALVARIDHAVRRVGASRVSLDSLGAIFTRFGDIGMVRHELFRMAGALETLGVTAVLTAERHAEYNSVSRYGVEEFVLDNVIILRNVLRGERRRRTVEIVKLRGAAHHTGEWLFTIDPREGMVIIPLAFLVPRERASRERVSTGNAALDRMVGGGVFRDAVTLISGPTGTGKTLTSLRFADAAYQAGERCVLYTFDETREQLARNATGWGMDLHAMESSGFARILADYPEVASLEDHFLRLHRAIQDFRPQRLIIDPLSALERIVTPRALLDFVIALGALLRQHEITTLLTSAPTGRVTPVATPAIAMEIASLADVTILLRYVERVGSVDRCIAVLQTRGSDHDQSVRQVSIDSAGMHIGAPLTTLAQIVPGSGYATEVQFIPEPPDESPK</sequence>
<dbReference type="InterPro" id="IPR027417">
    <property type="entry name" value="P-loop_NTPase"/>
</dbReference>
<protein>
    <recommendedName>
        <fullName evidence="1">non-specific serine/threonine protein kinase</fullName>
        <ecNumber evidence="1">2.7.11.1</ecNumber>
    </recommendedName>
</protein>
<dbReference type="PIRSF" id="PIRSF039117">
    <property type="entry name" value="KaiC"/>
    <property type="match status" value="1"/>
</dbReference>
<accession>A0ABN3JER9</accession>
<evidence type="ECO:0000313" key="9">
    <source>
        <dbReference type="Proteomes" id="UP001501231"/>
    </source>
</evidence>
<evidence type="ECO:0000256" key="2">
    <source>
        <dbReference type="ARBA" id="ARBA00022553"/>
    </source>
</evidence>
<dbReference type="Pfam" id="PF06745">
    <property type="entry name" value="ATPase"/>
    <property type="match status" value="2"/>
</dbReference>
<dbReference type="NCBIfam" id="NF006799">
    <property type="entry name" value="PRK09302.1"/>
    <property type="match status" value="1"/>
</dbReference>
<dbReference type="SUPFAM" id="SSF52540">
    <property type="entry name" value="P-loop containing nucleoside triphosphate hydrolases"/>
    <property type="match status" value="2"/>
</dbReference>
<proteinExistence type="predicted"/>
<keyword evidence="2" id="KW-0597">Phosphoprotein</keyword>
<keyword evidence="5" id="KW-0418">Kinase</keyword>
<dbReference type="PROSITE" id="PS51146">
    <property type="entry name" value="KAIC"/>
    <property type="match status" value="2"/>
</dbReference>
<dbReference type="Proteomes" id="UP001501231">
    <property type="component" value="Unassembled WGS sequence"/>
</dbReference>
<dbReference type="InterPro" id="IPR003593">
    <property type="entry name" value="AAA+_ATPase"/>
</dbReference>
<keyword evidence="6" id="KW-0378">Hydrolase</keyword>
<evidence type="ECO:0000259" key="7">
    <source>
        <dbReference type="PROSITE" id="PS51146"/>
    </source>
</evidence>
<evidence type="ECO:0000256" key="1">
    <source>
        <dbReference type="ARBA" id="ARBA00012513"/>
    </source>
</evidence>
<evidence type="ECO:0000256" key="5">
    <source>
        <dbReference type="ARBA" id="ARBA00022777"/>
    </source>
</evidence>
<feature type="domain" description="KaiC" evidence="7">
    <location>
        <begin position="254"/>
        <end position="488"/>
    </location>
</feature>
<dbReference type="InterPro" id="IPR010624">
    <property type="entry name" value="KaiC_dom"/>
</dbReference>
<evidence type="ECO:0000256" key="4">
    <source>
        <dbReference type="ARBA" id="ARBA00022737"/>
    </source>
</evidence>
<name>A0ABN3JER9_9ACTN</name>
<dbReference type="PANTHER" id="PTHR42926">
    <property type="match status" value="1"/>
</dbReference>
<comment type="caution">
    <text evidence="8">The sequence shown here is derived from an EMBL/GenBank/DDBJ whole genome shotgun (WGS) entry which is preliminary data.</text>
</comment>